<sequence>MQGFVAAIYLVLFAAPSTFSSHGIVAASPIYNVINYGAIGNGVDDDTQAFVKAWGDSCGDSGARGTPTLVVPGGKKFKLSPVSFKGPCKSSSFIVKIDGTLVAPSSPSEWKGCSADSWLVFQDVANLNVKGSGQVDGQGSLWWGGAKNNNKTVSQALSFFHCINLVLSGLQHINSPKNHISISGCDGGTISNLRISAPETSPNTDGIDISSTNHLNIQELNIQTGDDCIAINGNSSYITITGVSCGPGHGISIGSLGEHGISDTVEGVQVQHCTFTGSTNGARIKTWQGGSGYAKGITFDQITLNAVKNPIIIDQFYTNEASSVAVSNVTYTGFRGTSASDQAIILSCSSIGCLDIRLDNNMITSSTPGKTVTSWCKNAHGSATLTTPRVRCLLK</sequence>
<dbReference type="InParanoid" id="A0A059CT81"/>
<evidence type="ECO:0000256" key="3">
    <source>
        <dbReference type="ARBA" id="ARBA00022512"/>
    </source>
</evidence>
<evidence type="ECO:0000256" key="8">
    <source>
        <dbReference type="PROSITE-ProRule" id="PRU10052"/>
    </source>
</evidence>
<evidence type="ECO:0000256" key="2">
    <source>
        <dbReference type="ARBA" id="ARBA00008834"/>
    </source>
</evidence>
<dbReference type="SMART" id="SM00710">
    <property type="entry name" value="PbH1"/>
    <property type="match status" value="6"/>
</dbReference>
<dbReference type="Gene3D" id="2.160.20.10">
    <property type="entry name" value="Single-stranded right-handed beta-helix, Pectin lyase-like"/>
    <property type="match status" value="1"/>
</dbReference>
<dbReference type="SUPFAM" id="SSF51126">
    <property type="entry name" value="Pectin lyase-like"/>
    <property type="match status" value="1"/>
</dbReference>
<keyword evidence="5 9" id="KW-0378">Hydrolase</keyword>
<evidence type="ECO:0000256" key="9">
    <source>
        <dbReference type="RuleBase" id="RU361169"/>
    </source>
</evidence>
<feature type="active site" evidence="8">
    <location>
        <position position="249"/>
    </location>
</feature>
<dbReference type="AlphaFoldDB" id="A0A059CT81"/>
<keyword evidence="7" id="KW-0961">Cell wall biogenesis/degradation</keyword>
<evidence type="ECO:0000313" key="11">
    <source>
        <dbReference type="EMBL" id="KCW81409.1"/>
    </source>
</evidence>
<dbReference type="InterPro" id="IPR000743">
    <property type="entry name" value="Glyco_hydro_28"/>
</dbReference>
<dbReference type="EMBL" id="KK198755">
    <property type="protein sequence ID" value="KCW81409.1"/>
    <property type="molecule type" value="Genomic_DNA"/>
</dbReference>
<evidence type="ECO:0000256" key="1">
    <source>
        <dbReference type="ARBA" id="ARBA00004191"/>
    </source>
</evidence>
<dbReference type="GO" id="GO:0004650">
    <property type="term" value="F:polygalacturonase activity"/>
    <property type="evidence" value="ECO:0007669"/>
    <property type="project" value="InterPro"/>
</dbReference>
<keyword evidence="10" id="KW-0732">Signal</keyword>
<dbReference type="InterPro" id="IPR006626">
    <property type="entry name" value="PbH1"/>
</dbReference>
<keyword evidence="6 9" id="KW-0326">Glycosidase</keyword>
<comment type="subcellular location">
    <subcellularLocation>
        <location evidence="1">Secreted</location>
        <location evidence="1">Cell wall</location>
    </subcellularLocation>
</comment>
<feature type="chain" id="PRO_5001569598" description="Polygalacturonase At3g15720" evidence="10">
    <location>
        <begin position="21"/>
        <end position="395"/>
    </location>
</feature>
<evidence type="ECO:0000256" key="10">
    <source>
        <dbReference type="SAM" id="SignalP"/>
    </source>
</evidence>
<gene>
    <name evidence="11" type="ORF">EUGRSUZ_C02785</name>
</gene>
<dbReference type="OMA" id="RYSRIQG"/>
<evidence type="ECO:0000256" key="4">
    <source>
        <dbReference type="ARBA" id="ARBA00022525"/>
    </source>
</evidence>
<dbReference type="InterPro" id="IPR012334">
    <property type="entry name" value="Pectin_lyas_fold"/>
</dbReference>
<feature type="signal peptide" evidence="10">
    <location>
        <begin position="1"/>
        <end position="20"/>
    </location>
</feature>
<organism evidence="11">
    <name type="scientific">Eucalyptus grandis</name>
    <name type="common">Flooded gum</name>
    <dbReference type="NCBI Taxonomy" id="71139"/>
    <lineage>
        <taxon>Eukaryota</taxon>
        <taxon>Viridiplantae</taxon>
        <taxon>Streptophyta</taxon>
        <taxon>Embryophyta</taxon>
        <taxon>Tracheophyta</taxon>
        <taxon>Spermatophyta</taxon>
        <taxon>Magnoliopsida</taxon>
        <taxon>eudicotyledons</taxon>
        <taxon>Gunneridae</taxon>
        <taxon>Pentapetalae</taxon>
        <taxon>rosids</taxon>
        <taxon>malvids</taxon>
        <taxon>Myrtales</taxon>
        <taxon>Myrtaceae</taxon>
        <taxon>Myrtoideae</taxon>
        <taxon>Eucalypteae</taxon>
        <taxon>Eucalyptus</taxon>
    </lineage>
</organism>
<dbReference type="InterPro" id="IPR011050">
    <property type="entry name" value="Pectin_lyase_fold/virulence"/>
</dbReference>
<evidence type="ECO:0000256" key="6">
    <source>
        <dbReference type="ARBA" id="ARBA00023295"/>
    </source>
</evidence>
<dbReference type="Pfam" id="PF00295">
    <property type="entry name" value="Glyco_hydro_28"/>
    <property type="match status" value="1"/>
</dbReference>
<dbReference type="PANTHER" id="PTHR31375">
    <property type="match status" value="1"/>
</dbReference>
<comment type="similarity">
    <text evidence="2 9">Belongs to the glycosyl hydrolase 28 family.</text>
</comment>
<dbReference type="Gramene" id="KCW81409">
    <property type="protein sequence ID" value="KCW81409"/>
    <property type="gene ID" value="EUGRSUZ_C02785"/>
</dbReference>
<reference evidence="11" key="1">
    <citation type="submission" date="2013-07" db="EMBL/GenBank/DDBJ databases">
        <title>The genome of Eucalyptus grandis.</title>
        <authorList>
            <person name="Schmutz J."/>
            <person name="Hayes R."/>
            <person name="Myburg A."/>
            <person name="Tuskan G."/>
            <person name="Grattapaglia D."/>
            <person name="Rokhsar D.S."/>
        </authorList>
    </citation>
    <scope>NUCLEOTIDE SEQUENCE</scope>
    <source>
        <tissue evidence="11">Leaf extractions</tissue>
    </source>
</reference>
<accession>A0A059CT81</accession>
<protein>
    <recommendedName>
        <fullName evidence="12">Polygalacturonase At3g15720</fullName>
    </recommendedName>
</protein>
<dbReference type="PROSITE" id="PS00502">
    <property type="entry name" value="POLYGALACTURONASE"/>
    <property type="match status" value="1"/>
</dbReference>
<dbReference type="GO" id="GO:0071555">
    <property type="term" value="P:cell wall organization"/>
    <property type="evidence" value="ECO:0007669"/>
    <property type="project" value="UniProtKB-KW"/>
</dbReference>
<proteinExistence type="inferred from homology"/>
<keyword evidence="3" id="KW-0134">Cell wall</keyword>
<dbReference type="STRING" id="71139.A0A059CT81"/>
<dbReference type="eggNOG" id="ENOG502QQ3K">
    <property type="taxonomic scope" value="Eukaryota"/>
</dbReference>
<evidence type="ECO:0000256" key="7">
    <source>
        <dbReference type="ARBA" id="ARBA00023316"/>
    </source>
</evidence>
<dbReference type="GO" id="GO:0005975">
    <property type="term" value="P:carbohydrate metabolic process"/>
    <property type="evidence" value="ECO:0007669"/>
    <property type="project" value="InterPro"/>
</dbReference>
<evidence type="ECO:0008006" key="12">
    <source>
        <dbReference type="Google" id="ProtNLM"/>
    </source>
</evidence>
<dbReference type="FunCoup" id="A0A059CT81">
    <property type="interactions" value="71"/>
</dbReference>
<keyword evidence="4" id="KW-0964">Secreted</keyword>
<evidence type="ECO:0000256" key="5">
    <source>
        <dbReference type="ARBA" id="ARBA00022801"/>
    </source>
</evidence>
<name>A0A059CT81_EUCGR</name>